<dbReference type="KEGG" id="spir:CWM47_31695"/>
<reference evidence="2 3" key="1">
    <citation type="submission" date="2017-11" db="EMBL/GenBank/DDBJ databases">
        <title>Taxonomic description and genome sequences of Spirosoma HA7 sp. nov., isolated from pollen microhabitat of Corylus avellana.</title>
        <authorList>
            <person name="Ambika Manirajan B."/>
            <person name="Suarez C."/>
            <person name="Ratering S."/>
            <person name="Geissler-Plaum R."/>
            <person name="Cardinale M."/>
            <person name="Sylvia S."/>
        </authorList>
    </citation>
    <scope>NUCLEOTIDE SEQUENCE [LARGE SCALE GENOMIC DNA]</scope>
    <source>
        <strain evidence="2 3">HA7</strain>
    </source>
</reference>
<feature type="transmembrane region" description="Helical" evidence="1">
    <location>
        <begin position="16"/>
        <end position="35"/>
    </location>
</feature>
<dbReference type="InterPro" id="IPR036737">
    <property type="entry name" value="OmpA-like_sf"/>
</dbReference>
<evidence type="ECO:0008006" key="4">
    <source>
        <dbReference type="Google" id="ProtNLM"/>
    </source>
</evidence>
<dbReference type="RefSeq" id="WP_100992563.1">
    <property type="nucleotide sequence ID" value="NZ_CP025096.1"/>
</dbReference>
<accession>A0A2K8Z814</accession>
<dbReference type="OrthoDB" id="1036975at2"/>
<proteinExistence type="predicted"/>
<organism evidence="2 3">
    <name type="scientific">Spirosoma pollinicola</name>
    <dbReference type="NCBI Taxonomy" id="2057025"/>
    <lineage>
        <taxon>Bacteria</taxon>
        <taxon>Pseudomonadati</taxon>
        <taxon>Bacteroidota</taxon>
        <taxon>Cytophagia</taxon>
        <taxon>Cytophagales</taxon>
        <taxon>Cytophagaceae</taxon>
        <taxon>Spirosoma</taxon>
    </lineage>
</organism>
<name>A0A2K8Z814_9BACT</name>
<dbReference type="EMBL" id="CP025096">
    <property type="protein sequence ID" value="AUD06012.1"/>
    <property type="molecule type" value="Genomic_DNA"/>
</dbReference>
<evidence type="ECO:0000256" key="1">
    <source>
        <dbReference type="SAM" id="Phobius"/>
    </source>
</evidence>
<gene>
    <name evidence="2" type="ORF">CWM47_31695</name>
</gene>
<dbReference type="AlphaFoldDB" id="A0A2K8Z814"/>
<keyword evidence="1" id="KW-1133">Transmembrane helix</keyword>
<evidence type="ECO:0000313" key="2">
    <source>
        <dbReference type="EMBL" id="AUD06012.1"/>
    </source>
</evidence>
<protein>
    <recommendedName>
        <fullName evidence="4">OmpA-like domain-containing protein</fullName>
    </recommendedName>
</protein>
<dbReference type="Gene3D" id="3.30.1330.60">
    <property type="entry name" value="OmpA-like domain"/>
    <property type="match status" value="1"/>
</dbReference>
<keyword evidence="1" id="KW-0472">Membrane</keyword>
<keyword evidence="1" id="KW-0812">Transmembrane</keyword>
<dbReference type="SUPFAM" id="SSF103088">
    <property type="entry name" value="OmpA-like"/>
    <property type="match status" value="1"/>
</dbReference>
<evidence type="ECO:0000313" key="3">
    <source>
        <dbReference type="Proteomes" id="UP000232883"/>
    </source>
</evidence>
<keyword evidence="3" id="KW-1185">Reference proteome</keyword>
<sequence length="200" mass="23335">MKVKEASFFWTSYTDLMTSLFFVMLALYVLTVAILKYQQKATEEQLQKIKEIQNATQQLPRKYFQYQPEYKRFTLNRQIQFPRGKADIPVSDYAYLITVGRSIRQLVDTLKVKYSNEKIKYLIAIEGMASNDQYLYNNQLSYQRALALRTFWIQQNIRLDPTICEVIVAGSGIGGVGREINETKNQRILIQIIPKIGEIE</sequence>
<dbReference type="Proteomes" id="UP000232883">
    <property type="component" value="Chromosome"/>
</dbReference>